<keyword evidence="7 10" id="KW-0067">ATP-binding</keyword>
<dbReference type="GO" id="GO:0005730">
    <property type="term" value="C:nucleolus"/>
    <property type="evidence" value="ECO:0007669"/>
    <property type="project" value="UniProtKB-SubCell"/>
</dbReference>
<dbReference type="GO" id="GO:0005654">
    <property type="term" value="C:nucleoplasm"/>
    <property type="evidence" value="ECO:0007669"/>
    <property type="project" value="UniProtKB-SubCell"/>
</dbReference>
<feature type="compositionally biased region" description="Acidic residues" evidence="11">
    <location>
        <begin position="4343"/>
        <end position="4363"/>
    </location>
</feature>
<feature type="compositionally biased region" description="Basic and acidic residues" evidence="11">
    <location>
        <begin position="4460"/>
        <end position="4480"/>
    </location>
</feature>
<dbReference type="GO" id="GO:0005524">
    <property type="term" value="F:ATP binding"/>
    <property type="evidence" value="ECO:0007669"/>
    <property type="project" value="UniProtKB-KW"/>
</dbReference>
<dbReference type="PANTHER" id="PTHR48103:SF2">
    <property type="entry name" value="MIDASIN"/>
    <property type="match status" value="1"/>
</dbReference>
<dbReference type="Pfam" id="PF21108">
    <property type="entry name" value="MDN1_4th"/>
    <property type="match status" value="1"/>
</dbReference>
<feature type="region of interest" description="Disordered" evidence="11">
    <location>
        <begin position="5186"/>
        <end position="5222"/>
    </location>
</feature>
<feature type="compositionally biased region" description="Acidic residues" evidence="11">
    <location>
        <begin position="4657"/>
        <end position="4672"/>
    </location>
</feature>
<feature type="region of interest" description="Disordered" evidence="11">
    <location>
        <begin position="861"/>
        <end position="899"/>
    </location>
</feature>
<dbReference type="GO" id="GO:0000027">
    <property type="term" value="P:ribosomal large subunit assembly"/>
    <property type="evidence" value="ECO:0007669"/>
    <property type="project" value="InterPro"/>
</dbReference>
<feature type="compositionally biased region" description="Basic and acidic residues" evidence="11">
    <location>
        <begin position="4581"/>
        <end position="4596"/>
    </location>
</feature>
<dbReference type="FunFam" id="3.40.50.300:FF:000712">
    <property type="entry name" value="Midasin"/>
    <property type="match status" value="1"/>
</dbReference>
<organism evidence="13 14">
    <name type="scientific">Ceraceosorus bombacis</name>
    <dbReference type="NCBI Taxonomy" id="401625"/>
    <lineage>
        <taxon>Eukaryota</taxon>
        <taxon>Fungi</taxon>
        <taxon>Dikarya</taxon>
        <taxon>Basidiomycota</taxon>
        <taxon>Ustilaginomycotina</taxon>
        <taxon>Exobasidiomycetes</taxon>
        <taxon>Ceraceosorales</taxon>
        <taxon>Ceraceosoraceae</taxon>
        <taxon>Ceraceosorus</taxon>
    </lineage>
</organism>
<dbReference type="PROSITE" id="PS00675">
    <property type="entry name" value="SIGMA54_INTERACT_1"/>
    <property type="match status" value="2"/>
</dbReference>
<feature type="domain" description="VWFA" evidence="12">
    <location>
        <begin position="5035"/>
        <end position="5176"/>
    </location>
</feature>
<feature type="compositionally biased region" description="Basic and acidic residues" evidence="11">
    <location>
        <begin position="4751"/>
        <end position="4771"/>
    </location>
</feature>
<dbReference type="SUPFAM" id="SSF53300">
    <property type="entry name" value="vWA-like"/>
    <property type="match status" value="1"/>
</dbReference>
<sequence>MRDLAELLLEPAYTLLLATCFEALLPEIISTCLDEALQSHPPSSSHAHLTSPSAHPHTQRLRSAFTAIAALLPPFAQCFPAALRMLCHPAFSDGPLAHLSASASASAPAQSLSSIDEAKLHVDADERLEDGSALQTMLLSWYRLLHAAPALSSYSPTSWPTQQLERIITHPIPDAYSKTTRLIAIQALSAQQGIAESTRVEMEARYVGRPATGRLPLEEKQKEEKEGAVDAWIEVRSLNSSVVNAERVDAWNLALEELRRCDRVRHAQEQSKSHGGGGGSMRITRADLGAYTTIIGGTLVFKIVPLQHFAQGLPAAVKPPAQRSRFIETGALQKPLTDLVRLLALRRPILLSGPPACGKTSLLEHVCARMRSSESPTSSNLPILSLHLGDQSGLDAKALLGSFVSSPTRPGTFEWSEGALTRAVRLGLWVVLEDIDRASGEILSLIKPLAQALGSANTPGGRPQLDLGCRGKVQAGHGFALFATRNVHASRANASTLDDADALPPSPVFMGHGHWNNVDVLSPSLDDVQEILRRMFPRLAEAQDGALSRMVSVWSSAAALSSRLAKSSSGARTNGTRSGSRRNVSVRDLVKWAGRVEAMLSSAGGRAATNPFANQAMQEEIFAEACDVFLGALIPPASALLTAPAGANAVRKLSASNEAYAELLESLATGLGLSTETACFAIQGRTPELLLRSSQSGARRPGEAQQGTHVRIGRVELNRAPRGTYQTAVGPPANSFAMTRPALLLLERLAACVSQAEPVLMVGETGTGKTTIVQHLACMLGRPLTALNLSQQTESSDLLGAFKPLDAKLPATELHNAWLELFEKTFSARRNARFVDAERKAFAQARWSRLAALWNESAKMAATRRRKEEQQGSSGETPSRSSPGATSRKKRRTDDGPATARDEALDMAWQEFAEKARQFEIHHAAKKRNFVFSFVEGPLVRALRTGAWVLLDEVNLAAPETIDCLSALLQSSSSSLVLTERGDLEPVPRHPDFRIFACMNPATDVGKRDLPGSLRSRFTELYVPSPAADREALTSIVDKYVGHLAHGDRSAIMDVAETYWELRTLADDHELADGANQRPHYSIRTLSRALTFAADVSATYGLRRALWEGFTMAFVLLLDGKSAKIACDILQRRILSRAKNAHAAASFVPAAPDSNTCVQVGSFWLERGPLELDAAEDYVLTPSVQEKLVGLARAVVTRRNPVLIQGPTSAGKTSAVEYLARRTGHRFVRINNHEHTDLQEYIGSYASDADSARLVFHEGLLVRALRNGDWIVLDELNLAPTDVLEALNRLLDDNRELVIPETGEVVRPHPHFMLFATQNPPGLYAGRKVLSRAFRNRFLEIHFDDVPQAELEVILTHRCSIAPSYANKIVAVFVELQKRRQAGRVFDTKQAFVTLRDLFRWGQREAVGYQELAHNGYMLIAERARRADDKVTVRQVVEQVMRVKIDEKALYDLKGPASARLGDGIAERLRLEASRAGIVWTEAMQRMLCLVAAALQYDEPVLLVGETGAGKTSVCEVLAAAMGRELHQVNCHQNTDAADLLGGQRPLRNRAAQQAHARAVALEALALVHDPLADVSSEADLEDLAAALAKNASASTEPLLTTALQAVHRAMALFEWQDGPLVQAMRHGSHLLLDEISLADDSVLERLNSVLESGRTLVLAERTGAQLDKTAEGALDSAHLRAASGFQVVATMNPGGDYGKKELSPALRNRFTEIWVPHVEDRRDLMRILDAKWNRPELQRWGAPMLDFTQWFIAEVGGRDQANLGVRDLLAWTTFINQTAQVVLEEQKAFVQGAMMVIVDGVGSLPATAAMTPAGVRALRTRCVAQLHDVVRSVSNSTMDMGEEDLLTVRRTSTHFSIGPFSARRKDALSDREVSGANDFSFEARTTASNAMRVLRALCVPRKAILLEGSPGAGKTSLIAALARASGNALTRINLSDQTELTDLFGGDLPLEGGAAGQFEWRDAAFLRAMQAGDWVLLDEMNLASQTVLEGLNSCLDHRGTVYVPELGRTFTKHEDFRLFAAQNPHHQGGGRKGLPKSFLNRFTKVHVDELEAADILTICAHLYPAFHQRDLRRMIEFNARLYDATMVTRSMGRAGAPWEFNLRDLLRWLSLLHSDLGLNWRRSPVQHLPALFLQRFRNKRDRRAAAAIYQQVWGEEIDVDHRPQPTVTPRFLQVGHAVLPRLPRQAEDHAKLAFPQHILPAMETLIDCVHLGWLAILTGPSGAGKTCAVKLLAQLAGTRLEELCMSSGIDAMDVLGTFEQADPLVKLRGDLTRLDHALQALESSQLAALPDHDQLDAARHRVAQLLSSGSAMTDDQQTQLIASIEPLALVDETFAVREALEGVGKAAKAAASQAGRFEWHDGPLVRAMKRGDWLLIDDANLCSASVLDRLNSLFEQGGSLILSERGVIDGEIQVVRAHPSFRVFMALDPQHGELSRAMRNRGIEVYVPAPDASTPDHLAKHLSTLLPQSSASALALARFRIDERSNELQREAACVHIVQALPAHLLTLAMRVSSSTATEVDAAVIEYLRTHAIQHHALARSTIFAQTNALDLAVLSSFGPDLRANAATASGTADQDMFGQAIALLVQTTVELSKLKSTAQASLSKTEDALTALEWSALRFGGRSFERKAEPPVIFALAVLVPQIAQQIVPTSDASSCHAVAQLVDIASYLGSLSSQSPNFDYSSAHVLIKLMFQAAAQLAQNDAHAQQASRIVGVLHQLDSNVKLVTGLAMREIWAMCLGHGQDDVEAASAAANVIRLLHLVPRQALPPDLARTSIDVAATLTSPDKAWQANQRAELLDIASRLSAQLQAASLVAPQHLEQHARPHEHVARALAACETGLKHCARAAGLDDFAHGRKCLDAFMKAACNDSSYDLTSLVSLRRDAWGTRVAAGLHPAISPAQSSGDLAWAAKLWDLDAAFSPADLLRPLRLQSAVKIGSPRSVSLAELAAHKREAARVAELFNLELSLRAPPRAARLHAALQRLVRELTDALIPLLASEASAQLRDFAHRFVRDEVITLDDLEALVAHLDSTNPATRLPVLNIWLEMVEYLLRVGSTDHADGLMRLGLAWINVSCGMLSLFHPNVAVDPLVTERTQGGLSAWQGARLQAQIDVAARAEAVLTGNSSSPLTRSLMAKHAALMLEQPGAADRALERKPDLSKLTSLHREVSTFVQTVYQRGLLAQLATEQHRDSLPTDFEAREQDLQVTLGAFRQRLSAVHGSSMEDLVAPILVVLDGTRLGLRVLAQAVKVQGQTESSKRHCELLSALTSFPTMRATQLYAKVQLPVRLKEQGRASALSASLLLTAVACISEDVSKGVSLQSILQRLVVVYDQIYQLWVLDRDRERRAQEQEATLYKSRNLDNLIQDEAAAEEAEFLELFPEFEDVMETGYDSRTPQPTSANVSTTSFSKDHINSLYHLHSAIFGTSSPQISVRASALLQSLRQDVLQRALLASRETLPEALDQISAPLSVHMVTQSALTPDSSTLPAPDFYTAANLPQTSKAVAIVERLRERLTALITEWPEQMVLQHIRERCEAILRLDSGLPVARILAALEQLLVHTEDWEGYASSATSLKISRDEIIGQIIEWRRLELECWSSLLDTQAERFAAPTADFWFQLFEVAVRGMQAATMEGTEQAQDHLQKLIALLDQYVRSSSFGTFGPRLELLHSFSTFLDALVGGSLPQEEWLGLDKVATVLQNVNNFYGQLKPKVEETLHRQRDAIEKEIRDFVKLASWKDVNIHALKQSAQKTHRKLHRCIRKFRDVLRQPVDPLLATAAQSSASVVADEKGLLPAGGGSSLPLGQAEVEKILTRSSLPARASDTPPHLVDLSRTASKLAAFSANQLAEALESGLPTAMDELSGTIISRSAELAKLTPAVATEQNAKTIRALTSRKRKALSDLMRELRRVGLRSAVRPELVARHKDVTYLYVQRGVTESENPHVQRALAGADRYHYRLLAALPHLRESVSSRTDDVPVADLLKGINFVEHASSLTFASRAELATLTRQANAARGISTRLQYLATSDGPATACKPGIVPALAALVDFLARAVEGLGEAISNTPVYLHFSPLEDSRIALSFLWDSVKGEVSRLSATRTSLLSLLATLRMSSCLFLLQHEAKLLGAGTEALDAIVRELEVIGRRHPDLSAMTQPLGEWISQEADDVFAGCRSALQGAADPANREPASDRLVSSVLVIAQELHKLGQQHSSDVVDDEMADQALARRIEHTARISQTLRFEQVQDSLMELFASAVFEPASNMDGSLARVTPFVAEYAGLIERHLATSAACYRNLVKLTLVLCNTFTSLSLKGFCKPAQADDNQAEADGEGGEQVEGGTGLGDGSGAKDVTDQMQDDEEMEELQGEKAEEEDGEKGETQREKNAREMEEDFGGELESVADQGEDEQGQDDQDEADDEDLDEQRGGVDPLDPNTVDEKMWGEENGNEGEEAEHNQDQTDKDLDGPQQGPEESVAKDRSKQKQDSAADNKPESSQDEDGAGNEQDAAEDVSDLDEDQKDDGDSANAEADAPEMEQGMGRQLDEQTAEADNLDFQDELELDERADDGSELSFDEDEDPQQPPDESNANDAATELEPDRTQDPADADHPESADAGQDAMDIAGDNEDGGEANSSEEDEDADDAEVAENLGAERAAPENQHSQPQDAAVQSAMDEDAPADGGDADEGASAEQQNASRSRSGRQAQDGEEAEPQDGDVTRNQDGEADTARSEAKPEDAQQNVKQSRRETQDAQEGAKEQVDEANGESESGKPERSLGDALQDFRRDIQAIEEAMAADERATDQARPDGEGMPETGEVEHIGPDEETDLQALGAAGEDDEVQRLPDTGIADEEQGVTDTSVQQWEDSVKPADRDLAPQPLGEAPMQMDTEDAGPSQEKQAKALDASQTRSNGHLEPGADAMNELEDGALAAANDRGDDESDRASPMPEDERRQADADIEADLLALRSASDDHDKLERAGELWRAYIALTSDLAFGLCEQLRLILAPTLATRLNGDFRTGKRLNMRKIVPFIASDFAKDKIWLRRTKPSAREYQVLLAVDDSRSMSENRSAHLAYQTLALVSSALGRLEVGDVSICRFGQQVETLHPFGKDKLSDSGGAQLVERLSFEQRSTDVLKLVEHSLRMLQEARDSRTSTSASDLWQLEIIISDGICQDHERLRALLRRASEQRVMLVFIILDARPKAPTSTPLGPAQTNGDNKQPSTSTSTSIVDMSSVSYSTNPESGKMELVMKRYLDTFPFEYFVVVRDLEALPDVLAATLRQWAERISGEA</sequence>
<feature type="compositionally biased region" description="Basic and acidic residues" evidence="11">
    <location>
        <begin position="4848"/>
        <end position="4857"/>
    </location>
</feature>
<dbReference type="FunFam" id="3.40.50.300:FF:001368">
    <property type="entry name" value="Midasin"/>
    <property type="match status" value="1"/>
</dbReference>
<keyword evidence="5" id="KW-0597">Phosphoprotein</keyword>
<feature type="compositionally biased region" description="Acidic residues" evidence="11">
    <location>
        <begin position="4531"/>
        <end position="4564"/>
    </location>
</feature>
<dbReference type="GO" id="GO:0030687">
    <property type="term" value="C:preribosome, large subunit precursor"/>
    <property type="evidence" value="ECO:0007669"/>
    <property type="project" value="TreeGrafter"/>
</dbReference>
<dbReference type="OrthoDB" id="5186at2759"/>
<dbReference type="SMART" id="SM00382">
    <property type="entry name" value="AAA"/>
    <property type="match status" value="6"/>
</dbReference>
<dbReference type="InterPro" id="IPR012099">
    <property type="entry name" value="Midasin"/>
</dbReference>
<proteinExistence type="inferred from homology"/>
<dbReference type="InterPro" id="IPR036465">
    <property type="entry name" value="vWFA_dom_sf"/>
</dbReference>
<feature type="compositionally biased region" description="Polar residues" evidence="11">
    <location>
        <begin position="871"/>
        <end position="885"/>
    </location>
</feature>
<evidence type="ECO:0000256" key="1">
    <source>
        <dbReference type="ARBA" id="ARBA00004604"/>
    </source>
</evidence>
<evidence type="ECO:0000256" key="3">
    <source>
        <dbReference type="ARBA" id="ARBA00007188"/>
    </source>
</evidence>
<dbReference type="Pfam" id="PF17865">
    <property type="entry name" value="AAA_lid_5"/>
    <property type="match status" value="1"/>
</dbReference>
<dbReference type="InterPro" id="IPR011704">
    <property type="entry name" value="ATPase_dyneun-rel_AAA"/>
</dbReference>
<feature type="region of interest" description="Disordered" evidence="11">
    <location>
        <begin position="4311"/>
        <end position="4901"/>
    </location>
</feature>
<dbReference type="InterPro" id="IPR041190">
    <property type="entry name" value="Midasin_AAA_lid_5"/>
</dbReference>
<dbReference type="PANTHER" id="PTHR48103">
    <property type="entry name" value="MIDASIN-RELATED"/>
    <property type="match status" value="1"/>
</dbReference>
<feature type="compositionally biased region" description="Acidic residues" evidence="11">
    <location>
        <begin position="4608"/>
        <end position="4630"/>
    </location>
</feature>
<accession>A0A0P1BAN9</accession>
<keyword evidence="8 10" id="KW-0143">Chaperone</keyword>
<dbReference type="EMBL" id="CCYA01000152">
    <property type="protein sequence ID" value="CEH12502.1"/>
    <property type="molecule type" value="Genomic_DNA"/>
</dbReference>
<dbReference type="PIRSF" id="PIRSF010340">
    <property type="entry name" value="Midasin"/>
    <property type="match status" value="1"/>
</dbReference>
<dbReference type="GO" id="GO:0000055">
    <property type="term" value="P:ribosomal large subunit export from nucleus"/>
    <property type="evidence" value="ECO:0007669"/>
    <property type="project" value="TreeGrafter"/>
</dbReference>
<reference evidence="13 14" key="1">
    <citation type="submission" date="2014-09" db="EMBL/GenBank/DDBJ databases">
        <authorList>
            <person name="Magalhaes I.L.F."/>
            <person name="Oliveira U."/>
            <person name="Santos F.R."/>
            <person name="Vidigal T.H.D.A."/>
            <person name="Brescovit A.D."/>
            <person name="Santos A.J."/>
        </authorList>
    </citation>
    <scope>NUCLEOTIDE SEQUENCE [LARGE SCALE GENOMIC DNA]</scope>
</reference>
<evidence type="ECO:0000256" key="4">
    <source>
        <dbReference type="ARBA" id="ARBA00017143"/>
    </source>
</evidence>
<name>A0A0P1BAN9_9BASI</name>
<feature type="compositionally biased region" description="Basic and acidic residues" evidence="11">
    <location>
        <begin position="4700"/>
        <end position="4720"/>
    </location>
</feature>
<dbReference type="SUPFAM" id="SSF52540">
    <property type="entry name" value="P-loop containing nucleoside triphosphate hydrolases"/>
    <property type="match status" value="6"/>
</dbReference>
<dbReference type="PROSITE" id="PS50234">
    <property type="entry name" value="VWFA"/>
    <property type="match status" value="1"/>
</dbReference>
<evidence type="ECO:0000256" key="7">
    <source>
        <dbReference type="ARBA" id="ARBA00022840"/>
    </source>
</evidence>
<dbReference type="InterPro" id="IPR003593">
    <property type="entry name" value="AAA+_ATPase"/>
</dbReference>
<feature type="compositionally biased region" description="Acidic residues" evidence="11">
    <location>
        <begin position="4481"/>
        <end position="4506"/>
    </location>
</feature>
<dbReference type="GO" id="GO:0016887">
    <property type="term" value="F:ATP hydrolysis activity"/>
    <property type="evidence" value="ECO:0007669"/>
    <property type="project" value="InterPro"/>
</dbReference>
<evidence type="ECO:0000256" key="11">
    <source>
        <dbReference type="SAM" id="MobiDB-lite"/>
    </source>
</evidence>
<evidence type="ECO:0000313" key="14">
    <source>
        <dbReference type="Proteomes" id="UP000054845"/>
    </source>
</evidence>
<feature type="compositionally biased region" description="Basic and acidic residues" evidence="11">
    <location>
        <begin position="4728"/>
        <end position="4743"/>
    </location>
</feature>
<dbReference type="Pfam" id="PF17867">
    <property type="entry name" value="AAA_lid_7"/>
    <property type="match status" value="3"/>
</dbReference>
<evidence type="ECO:0000256" key="10">
    <source>
        <dbReference type="PIRNR" id="PIRNR010340"/>
    </source>
</evidence>
<evidence type="ECO:0000259" key="12">
    <source>
        <dbReference type="PROSITE" id="PS50234"/>
    </source>
</evidence>
<feature type="compositionally biased region" description="Acidic residues" evidence="11">
    <location>
        <begin position="4390"/>
        <end position="4409"/>
    </location>
</feature>
<feature type="compositionally biased region" description="Basic and acidic residues" evidence="11">
    <location>
        <begin position="4364"/>
        <end position="4375"/>
    </location>
</feature>
<evidence type="ECO:0000313" key="13">
    <source>
        <dbReference type="EMBL" id="CEH12502.1"/>
    </source>
</evidence>
<dbReference type="InterPro" id="IPR048617">
    <property type="entry name" value="MDN1_AAA_lid_4"/>
</dbReference>
<feature type="compositionally biased region" description="Polar residues" evidence="11">
    <location>
        <begin position="4676"/>
        <end position="4687"/>
    </location>
</feature>
<evidence type="ECO:0000256" key="8">
    <source>
        <dbReference type="ARBA" id="ARBA00023186"/>
    </source>
</evidence>
<dbReference type="FunFam" id="3.40.50.300:FF:000142">
    <property type="entry name" value="Midasin"/>
    <property type="match status" value="1"/>
</dbReference>
<feature type="compositionally biased region" description="Basic and acidic residues" evidence="11">
    <location>
        <begin position="4779"/>
        <end position="4791"/>
    </location>
</feature>
<comment type="function">
    <text evidence="10">Nuclear chaperone required for maturation and nuclear export of pre-60S ribosome subunits.</text>
</comment>
<keyword evidence="9 10" id="KW-0539">Nucleus</keyword>
<feature type="region of interest" description="Disordered" evidence="11">
    <location>
        <begin position="4914"/>
        <end position="4935"/>
    </location>
</feature>
<evidence type="ECO:0000256" key="5">
    <source>
        <dbReference type="ARBA" id="ARBA00022553"/>
    </source>
</evidence>
<evidence type="ECO:0000256" key="2">
    <source>
        <dbReference type="ARBA" id="ARBA00004642"/>
    </source>
</evidence>
<dbReference type="Gene3D" id="3.40.50.300">
    <property type="entry name" value="P-loop containing nucleotide triphosphate hydrolases"/>
    <property type="match status" value="6"/>
</dbReference>
<feature type="compositionally biased region" description="Polar residues" evidence="11">
    <location>
        <begin position="4838"/>
        <end position="4847"/>
    </location>
</feature>
<dbReference type="InterPro" id="IPR002035">
    <property type="entry name" value="VWF_A"/>
</dbReference>
<dbReference type="InterPro" id="IPR040848">
    <property type="entry name" value="AAA_lid_7"/>
</dbReference>
<comment type="similarity">
    <text evidence="3 10">Belongs to the midasin family.</text>
</comment>
<dbReference type="Pfam" id="PF07728">
    <property type="entry name" value="AAA_5"/>
    <property type="match status" value="8"/>
</dbReference>
<dbReference type="InterPro" id="IPR027417">
    <property type="entry name" value="P-loop_NTPase"/>
</dbReference>
<evidence type="ECO:0000256" key="6">
    <source>
        <dbReference type="ARBA" id="ARBA00022741"/>
    </source>
</evidence>
<comment type="subcellular location">
    <subcellularLocation>
        <location evidence="1">Nucleus</location>
        <location evidence="1">Nucleolus</location>
    </subcellularLocation>
    <subcellularLocation>
        <location evidence="2">Nucleus</location>
        <location evidence="2">Nucleoplasm</location>
    </subcellularLocation>
</comment>
<dbReference type="InterPro" id="IPR025662">
    <property type="entry name" value="Sigma_54_int_dom_ATP-bd_1"/>
</dbReference>
<dbReference type="CDD" id="cd00009">
    <property type="entry name" value="AAA"/>
    <property type="match status" value="2"/>
</dbReference>
<keyword evidence="6 10" id="KW-0547">Nucleotide-binding</keyword>
<dbReference type="Proteomes" id="UP000054845">
    <property type="component" value="Unassembled WGS sequence"/>
</dbReference>
<keyword evidence="14" id="KW-1185">Reference proteome</keyword>
<dbReference type="STRING" id="401625.A0A0P1BAN9"/>
<evidence type="ECO:0000256" key="9">
    <source>
        <dbReference type="ARBA" id="ARBA00023242"/>
    </source>
</evidence>
<feature type="compositionally biased region" description="Gly residues" evidence="11">
    <location>
        <begin position="4323"/>
        <end position="4334"/>
    </location>
</feature>
<feature type="compositionally biased region" description="Basic and acidic residues" evidence="11">
    <location>
        <begin position="4439"/>
        <end position="4451"/>
    </location>
</feature>
<protein>
    <recommendedName>
        <fullName evidence="4 10">Midasin</fullName>
    </recommendedName>
</protein>
<feature type="compositionally biased region" description="Acidic residues" evidence="11">
    <location>
        <begin position="4312"/>
        <end position="4322"/>
    </location>
</feature>